<dbReference type="PROSITE" id="PS50088">
    <property type="entry name" value="ANK_REPEAT"/>
    <property type="match status" value="4"/>
</dbReference>
<dbReference type="STRING" id="278944.A0A4Z1HRN9"/>
<sequence length="340" mass="37213">MMQWIRPKSCLQIPWYAGEFRIEMRRENSANKAKAENPKSEQSWQPSESSMPDREFQLEDNALMDLIDPFSSFLQDQVVETNFSHCDLGPPLLSSGVGLPMMFSTTNSDTSRSIVTSDPIDKGKMESPNSLSMSLSTAASSVLSQLADLNTDGWDLHSMYEAGEKNASGLGEKGSMDLLESHLQLNKLGKTDNKDNTQHPSESNEKPLVHLAAEKGRDGILKILLKRGLYVDEMDSSGRTALHLAVMNRHEDVLNLLLSCRANVNHKDASGRTPLHLAILTGNEAVAKLLLGNGADVNAIDGLNWTPLHVAVDVGFEAGLRLLLLHGANLSMKVGGKQDR</sequence>
<gene>
    <name evidence="5" type="ORF">BOTNAR_0519g00010</name>
</gene>
<proteinExistence type="predicted"/>
<evidence type="ECO:0000256" key="1">
    <source>
        <dbReference type="ARBA" id="ARBA00022737"/>
    </source>
</evidence>
<feature type="region of interest" description="Disordered" evidence="4">
    <location>
        <begin position="108"/>
        <end position="131"/>
    </location>
</feature>
<dbReference type="Pfam" id="PF13637">
    <property type="entry name" value="Ank_4"/>
    <property type="match status" value="1"/>
</dbReference>
<feature type="repeat" description="ANK" evidence="3">
    <location>
        <begin position="204"/>
        <end position="236"/>
    </location>
</feature>
<comment type="caution">
    <text evidence="5">The sequence shown here is derived from an EMBL/GenBank/DDBJ whole genome shotgun (WGS) entry which is preliminary data.</text>
</comment>
<dbReference type="AlphaFoldDB" id="A0A4Z1HRN9"/>
<evidence type="ECO:0000256" key="4">
    <source>
        <dbReference type="SAM" id="MobiDB-lite"/>
    </source>
</evidence>
<dbReference type="PROSITE" id="PS50297">
    <property type="entry name" value="ANK_REP_REGION"/>
    <property type="match status" value="3"/>
</dbReference>
<name>A0A4Z1HRN9_9HELO</name>
<organism evidence="5 6">
    <name type="scientific">Botryotinia narcissicola</name>
    <dbReference type="NCBI Taxonomy" id="278944"/>
    <lineage>
        <taxon>Eukaryota</taxon>
        <taxon>Fungi</taxon>
        <taxon>Dikarya</taxon>
        <taxon>Ascomycota</taxon>
        <taxon>Pezizomycotina</taxon>
        <taxon>Leotiomycetes</taxon>
        <taxon>Helotiales</taxon>
        <taxon>Sclerotiniaceae</taxon>
        <taxon>Botryotinia</taxon>
    </lineage>
</organism>
<dbReference type="InterPro" id="IPR051070">
    <property type="entry name" value="NF-kappa-B_inhibitor"/>
</dbReference>
<dbReference type="SMART" id="SM00248">
    <property type="entry name" value="ANK"/>
    <property type="match status" value="4"/>
</dbReference>
<dbReference type="Pfam" id="PF12796">
    <property type="entry name" value="Ank_2"/>
    <property type="match status" value="1"/>
</dbReference>
<dbReference type="OrthoDB" id="20872at2759"/>
<dbReference type="PANTHER" id="PTHR46680:SF3">
    <property type="entry name" value="NF-KAPPA-B INHIBITOR CACTUS"/>
    <property type="match status" value="1"/>
</dbReference>
<dbReference type="PRINTS" id="PR01415">
    <property type="entry name" value="ANKYRIN"/>
</dbReference>
<dbReference type="Proteomes" id="UP000297452">
    <property type="component" value="Unassembled WGS sequence"/>
</dbReference>
<feature type="repeat" description="ANK" evidence="3">
    <location>
        <begin position="270"/>
        <end position="302"/>
    </location>
</feature>
<keyword evidence="2 3" id="KW-0040">ANK repeat</keyword>
<evidence type="ECO:0000313" key="6">
    <source>
        <dbReference type="Proteomes" id="UP000297452"/>
    </source>
</evidence>
<evidence type="ECO:0000256" key="2">
    <source>
        <dbReference type="ARBA" id="ARBA00023043"/>
    </source>
</evidence>
<dbReference type="InterPro" id="IPR036770">
    <property type="entry name" value="Ankyrin_rpt-contain_sf"/>
</dbReference>
<dbReference type="EMBL" id="PQXJ01000519">
    <property type="protein sequence ID" value="TGO47547.1"/>
    <property type="molecule type" value="Genomic_DNA"/>
</dbReference>
<evidence type="ECO:0000256" key="3">
    <source>
        <dbReference type="PROSITE-ProRule" id="PRU00023"/>
    </source>
</evidence>
<keyword evidence="1" id="KW-0677">Repeat</keyword>
<feature type="compositionally biased region" description="Basic and acidic residues" evidence="4">
    <location>
        <begin position="29"/>
        <end position="39"/>
    </location>
</feature>
<feature type="region of interest" description="Disordered" evidence="4">
    <location>
        <begin position="29"/>
        <end position="53"/>
    </location>
</feature>
<dbReference type="PANTHER" id="PTHR46680">
    <property type="entry name" value="NF-KAPPA-B INHIBITOR ALPHA"/>
    <property type="match status" value="1"/>
</dbReference>
<dbReference type="SUPFAM" id="SSF48403">
    <property type="entry name" value="Ankyrin repeat"/>
    <property type="match status" value="1"/>
</dbReference>
<evidence type="ECO:0000313" key="5">
    <source>
        <dbReference type="EMBL" id="TGO47547.1"/>
    </source>
</evidence>
<protein>
    <submittedName>
        <fullName evidence="5">Uncharacterized protein</fullName>
    </submittedName>
</protein>
<reference evidence="5 6" key="1">
    <citation type="submission" date="2017-12" db="EMBL/GenBank/DDBJ databases">
        <title>Comparative genomics of Botrytis spp.</title>
        <authorList>
            <person name="Valero-Jimenez C.A."/>
            <person name="Tapia P."/>
            <person name="Veloso J."/>
            <person name="Silva-Moreno E."/>
            <person name="Staats M."/>
            <person name="Valdes J.H."/>
            <person name="Van Kan J.A.L."/>
        </authorList>
    </citation>
    <scope>NUCLEOTIDE SEQUENCE [LARGE SCALE GENOMIC DNA]</scope>
    <source>
        <strain evidence="5 6">MUCL2120</strain>
    </source>
</reference>
<feature type="compositionally biased region" description="Polar residues" evidence="4">
    <location>
        <begin position="40"/>
        <end position="50"/>
    </location>
</feature>
<keyword evidence="6" id="KW-1185">Reference proteome</keyword>
<accession>A0A4Z1HRN9</accession>
<dbReference type="InterPro" id="IPR002110">
    <property type="entry name" value="Ankyrin_rpt"/>
</dbReference>
<feature type="repeat" description="ANK" evidence="3">
    <location>
        <begin position="303"/>
        <end position="335"/>
    </location>
</feature>
<feature type="repeat" description="ANK" evidence="3">
    <location>
        <begin position="237"/>
        <end position="269"/>
    </location>
</feature>
<dbReference type="Gene3D" id="1.25.40.20">
    <property type="entry name" value="Ankyrin repeat-containing domain"/>
    <property type="match status" value="2"/>
</dbReference>